<feature type="transmembrane region" description="Helical" evidence="2">
    <location>
        <begin position="271"/>
        <end position="293"/>
    </location>
</feature>
<feature type="transmembrane region" description="Helical" evidence="2">
    <location>
        <begin position="506"/>
        <end position="526"/>
    </location>
</feature>
<name>A0A1I8J2L5_9PLAT</name>
<feature type="transmembrane region" description="Helical" evidence="2">
    <location>
        <begin position="231"/>
        <end position="251"/>
    </location>
</feature>
<comment type="similarity">
    <text evidence="1 2">Belongs to the multi antimicrobial extrusion (MATE) (TC 2.A.66.1) family.</text>
</comment>
<evidence type="ECO:0000313" key="3">
    <source>
        <dbReference type="Proteomes" id="UP000095280"/>
    </source>
</evidence>
<dbReference type="NCBIfam" id="TIGR00797">
    <property type="entry name" value="matE"/>
    <property type="match status" value="1"/>
</dbReference>
<dbReference type="AlphaFoldDB" id="A0A1I8J2L5"/>
<organism evidence="3 4">
    <name type="scientific">Macrostomum lignano</name>
    <dbReference type="NCBI Taxonomy" id="282301"/>
    <lineage>
        <taxon>Eukaryota</taxon>
        <taxon>Metazoa</taxon>
        <taxon>Spiralia</taxon>
        <taxon>Lophotrochozoa</taxon>
        <taxon>Platyhelminthes</taxon>
        <taxon>Rhabditophora</taxon>
        <taxon>Macrostomorpha</taxon>
        <taxon>Macrostomida</taxon>
        <taxon>Macrostomidae</taxon>
        <taxon>Macrostomum</taxon>
    </lineage>
</organism>
<keyword evidence="2" id="KW-1133">Transmembrane helix</keyword>
<dbReference type="InterPro" id="IPR002528">
    <property type="entry name" value="MATE_fam"/>
</dbReference>
<dbReference type="GO" id="GO:0003779">
    <property type="term" value="F:actin binding"/>
    <property type="evidence" value="ECO:0007669"/>
    <property type="project" value="InterPro"/>
</dbReference>
<proteinExistence type="inferred from homology"/>
<feature type="transmembrane region" description="Helical" evidence="2">
    <location>
        <begin position="186"/>
        <end position="211"/>
    </location>
</feature>
<feature type="transmembrane region" description="Helical" evidence="2">
    <location>
        <begin position="95"/>
        <end position="119"/>
    </location>
</feature>
<keyword evidence="2" id="KW-0472">Membrane</keyword>
<accession>A0A1I8J2L5</accession>
<dbReference type="GO" id="GO:0016020">
    <property type="term" value="C:membrane"/>
    <property type="evidence" value="ECO:0007669"/>
    <property type="project" value="InterPro"/>
</dbReference>
<dbReference type="InterPro" id="IPR027310">
    <property type="entry name" value="Profilin_CS"/>
</dbReference>
<dbReference type="GO" id="GO:0042910">
    <property type="term" value="F:xenobiotic transmembrane transporter activity"/>
    <property type="evidence" value="ECO:0007669"/>
    <property type="project" value="InterPro"/>
</dbReference>
<feature type="transmembrane region" description="Helical" evidence="2">
    <location>
        <begin position="131"/>
        <end position="152"/>
    </location>
</feature>
<dbReference type="Gene3D" id="3.40.50.300">
    <property type="entry name" value="P-loop containing nucleotide triphosphate hydrolases"/>
    <property type="match status" value="1"/>
</dbReference>
<keyword evidence="3" id="KW-1185">Reference proteome</keyword>
<evidence type="ECO:0000256" key="1">
    <source>
        <dbReference type="ARBA" id="ARBA00010199"/>
    </source>
</evidence>
<dbReference type="Pfam" id="PF01554">
    <property type="entry name" value="MatE"/>
    <property type="match status" value="2"/>
</dbReference>
<feature type="transmembrane region" description="Helical" evidence="2">
    <location>
        <begin position="50"/>
        <end position="75"/>
    </location>
</feature>
<dbReference type="InterPro" id="IPR027417">
    <property type="entry name" value="P-loop_NTPase"/>
</dbReference>
<dbReference type="GO" id="GO:0015297">
    <property type="term" value="F:antiporter activity"/>
    <property type="evidence" value="ECO:0007669"/>
    <property type="project" value="InterPro"/>
</dbReference>
<keyword evidence="2" id="KW-0812">Transmembrane</keyword>
<evidence type="ECO:0000313" key="4">
    <source>
        <dbReference type="WBParaSite" id="maker-uti_cns_0045737-snap-gene-0.2-mRNA-1"/>
    </source>
</evidence>
<reference evidence="4" key="1">
    <citation type="submission" date="2016-11" db="UniProtKB">
        <authorList>
            <consortium name="WormBaseParasite"/>
        </authorList>
    </citation>
    <scope>IDENTIFICATION</scope>
</reference>
<feature type="transmembrane region" description="Helical" evidence="2">
    <location>
        <begin position="12"/>
        <end position="30"/>
    </location>
</feature>
<dbReference type="PANTHER" id="PTHR11206">
    <property type="entry name" value="MULTIDRUG RESISTANCE PROTEIN"/>
    <property type="match status" value="1"/>
</dbReference>
<dbReference type="PROSITE" id="PS00414">
    <property type="entry name" value="PROFILIN"/>
    <property type="match status" value="1"/>
</dbReference>
<evidence type="ECO:0000256" key="2">
    <source>
        <dbReference type="RuleBase" id="RU004914"/>
    </source>
</evidence>
<protein>
    <recommendedName>
        <fullName evidence="2">Multidrug and toxin extrusion protein</fullName>
    </recommendedName>
</protein>
<feature type="transmembrane region" description="Helical" evidence="2">
    <location>
        <begin position="314"/>
        <end position="336"/>
    </location>
</feature>
<feature type="transmembrane region" description="Helical" evidence="2">
    <location>
        <begin position="412"/>
        <end position="433"/>
    </location>
</feature>
<feature type="transmembrane region" description="Helical" evidence="2">
    <location>
        <begin position="356"/>
        <end position="374"/>
    </location>
</feature>
<dbReference type="SUPFAM" id="SSF52540">
    <property type="entry name" value="P-loop containing nucleoside triphosphate hydrolases"/>
    <property type="match status" value="1"/>
</dbReference>
<sequence>MAWQDYADEIRWLVRTGAPISVTQLFYSLVMPTTLAFCGYLGKEELDSAGLAISIFQLSVANFASAVRWGIMPFLAHTMAGSKPARVGIFVQRGLLASLLLAFFSWTLACNSANLLIATGQDPAIAVNTEMYFLLLSPGCLGIIAFRALVAYTDTLGRLWPTLLVHVIGFLVNLLLQYVLVLHTDLGLAGSAIALSVTLVLLAVFQAIFIWRLRLYKDTWTGWSPRAFLGWGKFFGGMLPAIGTQTLWIFGTEVGNFLAGLLGKSEIAAESLLFQINFLAFLLPVGLGSAVIARVGAYLSQQEPERAKRTSRASLLFMSVTGLLVGGIFMALRFQIPKLYSLDAESTNLFVSLMPYLAVYTTLQLIAYPCVATLRACNHHVVAMVINFIAYYVVSLPLGVSLTFAAGWGLRGLWVGFVSASATFLVLLLLAMLRSDWRRRSNLAHADAEFETDAEAPLAAGERAPLLMAEEDDAEDWQLLDRQQKQRQQRGSSNRQVWWPAVRAKLPVLGAAVLALLASATIRVVAPPRIPLAHTEVVRRAPHPGRVPPLGLARLRGDLVGHRLLAELLRIGLGCEPPAQPVHVHPADRPNAEGAADAHRVAALLEHRPARLPVRRQLRSPHLDAEQHLGALRKLRQVRRLLVVRRLLLLSGGHQVFLNELANAGQPTLQQRRVGADVILLLAGLHLWWKLRVAAGHHSLALLAETHHVALQSRPVRGLLQRIGHLLWPEVAADAFVEVGQELAPQRLRNHRNVSRSCGVVECPAEKAILDPQLPPDAAEVSQAGVRPSWWRRAVLLQRREDQLELRIGKLRLPHLLIGHLRLRLRSVAISQNTSRSLMPPAAPNLATAAVVAAVVFASSAAQSPPTNSPLTIRRLPQCLVIGARKCGTRALLDFLSLHPAGADRPRRDQVTLEKSPAYFVTPSAPSRIRRVRRDMRLLLVLRD</sequence>
<dbReference type="Proteomes" id="UP000095280">
    <property type="component" value="Unplaced"/>
</dbReference>
<feature type="transmembrane region" description="Helical" evidence="2">
    <location>
        <begin position="159"/>
        <end position="180"/>
    </location>
</feature>
<dbReference type="WBParaSite" id="maker-uti_cns_0045737-snap-gene-0.2-mRNA-1">
    <property type="protein sequence ID" value="maker-uti_cns_0045737-snap-gene-0.2-mRNA-1"/>
    <property type="gene ID" value="maker-uti_cns_0045737-snap-gene-0.2"/>
</dbReference>
<feature type="transmembrane region" description="Helical" evidence="2">
    <location>
        <begin position="381"/>
        <end position="406"/>
    </location>
</feature>